<comment type="pathway">
    <text evidence="1">Cell wall biogenesis; cell wall polysaccharide biosynthesis.</text>
</comment>
<dbReference type="Gene3D" id="3.90.550.10">
    <property type="entry name" value="Spore Coat Polysaccharide Biosynthesis Protein SpsA, Chain A"/>
    <property type="match status" value="1"/>
</dbReference>
<feature type="domain" description="Glycosyltransferase 2-like" evidence="5">
    <location>
        <begin position="52"/>
        <end position="113"/>
    </location>
</feature>
<gene>
    <name evidence="7" type="ORF">BW34_01357</name>
</gene>
<dbReference type="Proteomes" id="UP000024001">
    <property type="component" value="Unassembled WGS sequence"/>
</dbReference>
<feature type="domain" description="Galactosyltransferase C-terminal" evidence="6">
    <location>
        <begin position="152"/>
        <end position="199"/>
    </location>
</feature>
<dbReference type="InterPro" id="IPR001173">
    <property type="entry name" value="Glyco_trans_2-like"/>
</dbReference>
<dbReference type="PANTHER" id="PTHR43179:SF12">
    <property type="entry name" value="GALACTOFURANOSYLTRANSFERASE GLFT2"/>
    <property type="match status" value="1"/>
</dbReference>
<dbReference type="PATRIC" id="fig|273677.3.peg.1339"/>
<dbReference type="PANTHER" id="PTHR43179">
    <property type="entry name" value="RHAMNOSYLTRANSFERASE WBBL"/>
    <property type="match status" value="1"/>
</dbReference>
<dbReference type="GO" id="GO:0016757">
    <property type="term" value="F:glycosyltransferase activity"/>
    <property type="evidence" value="ECO:0007669"/>
    <property type="project" value="UniProtKB-KW"/>
</dbReference>
<sequence>MNLAVVTLCSAARVDHLRVQLQALAATPDVHRIVVWIGDDAPPELDAETVFRVEPGSDGLRLAAGRNAGAAAASNADLLVFLDADCVPGPDLVRRYRDAAVRHPGAVLCGPVTYLAEGVAASDPAGLAALTAPHAARPMPPEDAERIAAAEEYPLFWSLSFALTPETWRRIGGFDESYEGYGGEDTDFAFRMRAREVPLVWTGGAHAYHQYHPTTSPPWQHVDDILRNGALFHERWGQWPMTGWLDAFERAGAVVQDADGWRRAPAERGA</sequence>
<proteinExistence type="inferred from homology"/>
<dbReference type="SUPFAM" id="SSF53448">
    <property type="entry name" value="Nucleotide-diphospho-sugar transferases"/>
    <property type="match status" value="1"/>
</dbReference>
<dbReference type="eggNOG" id="COG1216">
    <property type="taxonomic scope" value="Bacteria"/>
</dbReference>
<dbReference type="AlphaFoldDB" id="A0A031FVQ2"/>
<dbReference type="OrthoDB" id="6653642at2"/>
<evidence type="ECO:0000256" key="4">
    <source>
        <dbReference type="ARBA" id="ARBA00022679"/>
    </source>
</evidence>
<name>A0A031FVQ2_9MICO</name>
<dbReference type="RefSeq" id="WP_036310627.1">
    <property type="nucleotide sequence ID" value="NZ_JFYO01000004.1"/>
</dbReference>
<evidence type="ECO:0000313" key="8">
    <source>
        <dbReference type="Proteomes" id="UP000024001"/>
    </source>
</evidence>
<reference evidence="7 8" key="1">
    <citation type="submission" date="2014-03" db="EMBL/GenBank/DDBJ databases">
        <title>Draft Genome Sequences of 13 Willow Endophytes.</title>
        <authorList>
            <person name="Gan H.Y."/>
            <person name="Gan H.M."/>
            <person name="Savka M.A."/>
            <person name="Hudson A.O."/>
        </authorList>
    </citation>
    <scope>NUCLEOTIDE SEQUENCE [LARGE SCALE GENOMIC DNA]</scope>
    <source>
        <strain evidence="7 8">RIT293</strain>
    </source>
</reference>
<evidence type="ECO:0000256" key="3">
    <source>
        <dbReference type="ARBA" id="ARBA00022676"/>
    </source>
</evidence>
<organism evidence="7 8">
    <name type="scientific">Microbacterium oleivorans</name>
    <dbReference type="NCBI Taxonomy" id="273677"/>
    <lineage>
        <taxon>Bacteria</taxon>
        <taxon>Bacillati</taxon>
        <taxon>Actinomycetota</taxon>
        <taxon>Actinomycetes</taxon>
        <taxon>Micrococcales</taxon>
        <taxon>Microbacteriaceae</taxon>
        <taxon>Microbacterium</taxon>
    </lineage>
</organism>
<evidence type="ECO:0000313" key="7">
    <source>
        <dbReference type="EMBL" id="EZP28377.1"/>
    </source>
</evidence>
<dbReference type="InterPro" id="IPR029044">
    <property type="entry name" value="Nucleotide-diphossugar_trans"/>
</dbReference>
<evidence type="ECO:0000256" key="2">
    <source>
        <dbReference type="ARBA" id="ARBA00006739"/>
    </source>
</evidence>
<dbReference type="Pfam" id="PF02709">
    <property type="entry name" value="Glyco_transf_7C"/>
    <property type="match status" value="1"/>
</dbReference>
<dbReference type="EMBL" id="JFYO01000004">
    <property type="protein sequence ID" value="EZP28377.1"/>
    <property type="molecule type" value="Genomic_DNA"/>
</dbReference>
<accession>A0A031FVQ2</accession>
<comment type="similarity">
    <text evidence="2">Belongs to the glycosyltransferase 2 family.</text>
</comment>
<evidence type="ECO:0000259" key="6">
    <source>
        <dbReference type="Pfam" id="PF02709"/>
    </source>
</evidence>
<keyword evidence="8" id="KW-1185">Reference proteome</keyword>
<comment type="caution">
    <text evidence="7">The sequence shown here is derived from an EMBL/GenBank/DDBJ whole genome shotgun (WGS) entry which is preliminary data.</text>
</comment>
<keyword evidence="4 7" id="KW-0808">Transferase</keyword>
<dbReference type="InterPro" id="IPR027791">
    <property type="entry name" value="Galactosyl_T_C"/>
</dbReference>
<evidence type="ECO:0000259" key="5">
    <source>
        <dbReference type="Pfam" id="PF00535"/>
    </source>
</evidence>
<evidence type="ECO:0000256" key="1">
    <source>
        <dbReference type="ARBA" id="ARBA00004776"/>
    </source>
</evidence>
<keyword evidence="3" id="KW-0328">Glycosyltransferase</keyword>
<protein>
    <submittedName>
        <fullName evidence="7">Putative glycosyltransferase</fullName>
    </submittedName>
</protein>
<dbReference type="Pfam" id="PF00535">
    <property type="entry name" value="Glycos_transf_2"/>
    <property type="match status" value="1"/>
</dbReference>